<keyword evidence="1" id="KW-0343">GTPase activation</keyword>
<dbReference type="GO" id="GO:0048471">
    <property type="term" value="C:perinuclear region of cytoplasm"/>
    <property type="evidence" value="ECO:0007669"/>
    <property type="project" value="TreeGrafter"/>
</dbReference>
<dbReference type="GO" id="GO:0005096">
    <property type="term" value="F:GTPase activator activity"/>
    <property type="evidence" value="ECO:0007669"/>
    <property type="project" value="UniProtKB-KW"/>
</dbReference>
<dbReference type="InterPro" id="IPR001611">
    <property type="entry name" value="Leu-rich_rpt"/>
</dbReference>
<proteinExistence type="predicted"/>
<evidence type="ECO:0000256" key="2">
    <source>
        <dbReference type="ARBA" id="ARBA00022614"/>
    </source>
</evidence>
<accession>A0A0M0LQT8</accession>
<dbReference type="Proteomes" id="UP000037460">
    <property type="component" value="Unassembled WGS sequence"/>
</dbReference>
<name>A0A0M0LQT8_9EUKA</name>
<dbReference type="Gene3D" id="3.80.10.10">
    <property type="entry name" value="Ribonuclease Inhibitor"/>
    <property type="match status" value="2"/>
</dbReference>
<comment type="caution">
    <text evidence="4">The sequence shown here is derived from an EMBL/GenBank/DDBJ whole genome shotgun (WGS) entry which is preliminary data.</text>
</comment>
<protein>
    <submittedName>
        <fullName evidence="4">Lrr and pyd domains-containing protein 3-like protein</fullName>
    </submittedName>
</protein>
<dbReference type="OrthoDB" id="120976at2759"/>
<dbReference type="InterPro" id="IPR027038">
    <property type="entry name" value="RanGap"/>
</dbReference>
<dbReference type="AlphaFoldDB" id="A0A0M0LQT8"/>
<dbReference type="EMBL" id="JWZX01000307">
    <property type="protein sequence ID" value="KOO53262.1"/>
    <property type="molecule type" value="Genomic_DNA"/>
</dbReference>
<gene>
    <name evidence="4" type="ORF">Ctob_015556</name>
</gene>
<reference evidence="5" key="1">
    <citation type="journal article" date="2015" name="PLoS Genet.">
        <title>Genome Sequence and Transcriptome Analyses of Chrysochromulina tobin: Metabolic Tools for Enhanced Algal Fitness in the Prominent Order Prymnesiales (Haptophyceae).</title>
        <authorList>
            <person name="Hovde B.T."/>
            <person name="Deodato C.R."/>
            <person name="Hunsperger H.M."/>
            <person name="Ryken S.A."/>
            <person name="Yost W."/>
            <person name="Jha R.K."/>
            <person name="Patterson J."/>
            <person name="Monnat R.J. Jr."/>
            <person name="Barlow S.B."/>
            <person name="Starkenburg S.R."/>
            <person name="Cattolico R.A."/>
        </authorList>
    </citation>
    <scope>NUCLEOTIDE SEQUENCE</scope>
    <source>
        <strain evidence="5">CCMP291</strain>
    </source>
</reference>
<sequence length="246" mass="26361">MATQYVEALLAKPPKPPHSCPQVTTLWLQGKELNDECAEVLAYAMRRGDVKHLTDLVLGINSISPRGMCTIASAISQSALPALRSLNLHRNPILDEGFAALCAVASHIPLLQTVELMECGLTAAGAWALAAAAKAGNMRNLQSAYLRGNQLGDVGLKALCEALAEPKVNASAVEGAGFPKLQCVHLSDNQIGDDGCLALAEAIEAGHVDHVRLIQMSNNVQTRDGFEVVHDALEEFEKKRLIQVHF</sequence>
<evidence type="ECO:0000256" key="1">
    <source>
        <dbReference type="ARBA" id="ARBA00022468"/>
    </source>
</evidence>
<dbReference type="PANTHER" id="PTHR24113">
    <property type="entry name" value="RAN GTPASE-ACTIVATING PROTEIN 1"/>
    <property type="match status" value="1"/>
</dbReference>
<dbReference type="InterPro" id="IPR032675">
    <property type="entry name" value="LRR_dom_sf"/>
</dbReference>
<keyword evidence="5" id="KW-1185">Reference proteome</keyword>
<evidence type="ECO:0000313" key="4">
    <source>
        <dbReference type="EMBL" id="KOO53262.1"/>
    </source>
</evidence>
<dbReference type="SMART" id="SM00368">
    <property type="entry name" value="LRR_RI"/>
    <property type="match status" value="4"/>
</dbReference>
<organism evidence="4 5">
    <name type="scientific">Chrysochromulina tobinii</name>
    <dbReference type="NCBI Taxonomy" id="1460289"/>
    <lineage>
        <taxon>Eukaryota</taxon>
        <taxon>Haptista</taxon>
        <taxon>Haptophyta</taxon>
        <taxon>Prymnesiophyceae</taxon>
        <taxon>Prymnesiales</taxon>
        <taxon>Chrysochromulinaceae</taxon>
        <taxon>Chrysochromulina</taxon>
    </lineage>
</organism>
<dbReference type="GO" id="GO:0005634">
    <property type="term" value="C:nucleus"/>
    <property type="evidence" value="ECO:0007669"/>
    <property type="project" value="TreeGrafter"/>
</dbReference>
<dbReference type="SUPFAM" id="SSF52047">
    <property type="entry name" value="RNI-like"/>
    <property type="match status" value="1"/>
</dbReference>
<dbReference type="Pfam" id="PF13516">
    <property type="entry name" value="LRR_6"/>
    <property type="match status" value="3"/>
</dbReference>
<dbReference type="GO" id="GO:0031267">
    <property type="term" value="F:small GTPase binding"/>
    <property type="evidence" value="ECO:0007669"/>
    <property type="project" value="TreeGrafter"/>
</dbReference>
<dbReference type="PANTHER" id="PTHR24113:SF12">
    <property type="entry name" value="RAN GTPASE-ACTIVATING PROTEIN 1"/>
    <property type="match status" value="1"/>
</dbReference>
<keyword evidence="3" id="KW-0677">Repeat</keyword>
<dbReference type="GO" id="GO:0005829">
    <property type="term" value="C:cytosol"/>
    <property type="evidence" value="ECO:0007669"/>
    <property type="project" value="TreeGrafter"/>
</dbReference>
<keyword evidence="2" id="KW-0433">Leucine-rich repeat</keyword>
<evidence type="ECO:0000313" key="5">
    <source>
        <dbReference type="Proteomes" id="UP000037460"/>
    </source>
</evidence>
<dbReference type="GO" id="GO:0006913">
    <property type="term" value="P:nucleocytoplasmic transport"/>
    <property type="evidence" value="ECO:0007669"/>
    <property type="project" value="TreeGrafter"/>
</dbReference>
<evidence type="ECO:0000256" key="3">
    <source>
        <dbReference type="ARBA" id="ARBA00022737"/>
    </source>
</evidence>